<gene>
    <name evidence="5" type="ORF">ACFPJ4_01255</name>
</gene>
<dbReference type="SUPFAM" id="SSF48008">
    <property type="entry name" value="GntR ligand-binding domain-like"/>
    <property type="match status" value="1"/>
</dbReference>
<dbReference type="SUPFAM" id="SSF46785">
    <property type="entry name" value="Winged helix' DNA-binding domain"/>
    <property type="match status" value="1"/>
</dbReference>
<evidence type="ECO:0000256" key="2">
    <source>
        <dbReference type="ARBA" id="ARBA00023125"/>
    </source>
</evidence>
<dbReference type="Pfam" id="PF07729">
    <property type="entry name" value="FCD"/>
    <property type="match status" value="1"/>
</dbReference>
<dbReference type="Proteomes" id="UP001596039">
    <property type="component" value="Unassembled WGS sequence"/>
</dbReference>
<dbReference type="EMBL" id="JBHSMG010000001">
    <property type="protein sequence ID" value="MFC5500860.1"/>
    <property type="molecule type" value="Genomic_DNA"/>
</dbReference>
<dbReference type="Gene3D" id="1.20.120.530">
    <property type="entry name" value="GntR ligand-binding domain-like"/>
    <property type="match status" value="1"/>
</dbReference>
<comment type="caution">
    <text evidence="5">The sequence shown here is derived from an EMBL/GenBank/DDBJ whole genome shotgun (WGS) entry which is preliminary data.</text>
</comment>
<keyword evidence="2" id="KW-0238">DNA-binding</keyword>
<dbReference type="InterPro" id="IPR036388">
    <property type="entry name" value="WH-like_DNA-bd_sf"/>
</dbReference>
<dbReference type="RefSeq" id="WP_386738470.1">
    <property type="nucleotide sequence ID" value="NZ_JBHSMG010000001.1"/>
</dbReference>
<dbReference type="InterPro" id="IPR011711">
    <property type="entry name" value="GntR_C"/>
</dbReference>
<dbReference type="Gene3D" id="1.10.10.10">
    <property type="entry name" value="Winged helix-like DNA-binding domain superfamily/Winged helix DNA-binding domain"/>
    <property type="match status" value="1"/>
</dbReference>
<feature type="domain" description="HTH gntR-type" evidence="4">
    <location>
        <begin position="20"/>
        <end position="87"/>
    </location>
</feature>
<dbReference type="PROSITE" id="PS50949">
    <property type="entry name" value="HTH_GNTR"/>
    <property type="match status" value="1"/>
</dbReference>
<keyword evidence="3" id="KW-0804">Transcription</keyword>
<protein>
    <submittedName>
        <fullName evidence="5">GntR family transcriptional regulator</fullName>
    </submittedName>
</protein>
<dbReference type="InterPro" id="IPR008920">
    <property type="entry name" value="TF_FadR/GntR_C"/>
</dbReference>
<proteinExistence type="predicted"/>
<evidence type="ECO:0000256" key="1">
    <source>
        <dbReference type="ARBA" id="ARBA00023015"/>
    </source>
</evidence>
<accession>A0ABW0NLF9</accession>
<organism evidence="5 6">
    <name type="scientific">Lysinimonas soli</name>
    <dbReference type="NCBI Taxonomy" id="1074233"/>
    <lineage>
        <taxon>Bacteria</taxon>
        <taxon>Bacillati</taxon>
        <taxon>Actinomycetota</taxon>
        <taxon>Actinomycetes</taxon>
        <taxon>Micrococcales</taxon>
        <taxon>Microbacteriaceae</taxon>
        <taxon>Lysinimonas</taxon>
    </lineage>
</organism>
<evidence type="ECO:0000313" key="5">
    <source>
        <dbReference type="EMBL" id="MFC5500860.1"/>
    </source>
</evidence>
<dbReference type="InterPro" id="IPR036390">
    <property type="entry name" value="WH_DNA-bd_sf"/>
</dbReference>
<dbReference type="Pfam" id="PF00392">
    <property type="entry name" value="GntR"/>
    <property type="match status" value="1"/>
</dbReference>
<evidence type="ECO:0000313" key="6">
    <source>
        <dbReference type="Proteomes" id="UP001596039"/>
    </source>
</evidence>
<sequence length="233" mass="25810">MQYRKLVEAPEASPSAAPQLSLTDQIYERARREIIEAKWRPGRILLEPELAAAYGVSKTPVREALRLLVQEDWVVNLPRRGYLVRPLRLDDIGEVFGLRSMIEPTLIAEIARMSGPSAAEILAARVSDQRGAEGDLHASLDAASSFHLAAAQLANNRRAEGMLERLLAEVRRLHYLMPNVEAHINSQAEITAHERILNAVRAGDADKAAGLMREHLNEVARTMVNGFAQVPTD</sequence>
<dbReference type="PANTHER" id="PTHR43537">
    <property type="entry name" value="TRANSCRIPTIONAL REGULATOR, GNTR FAMILY"/>
    <property type="match status" value="1"/>
</dbReference>
<name>A0ABW0NLF9_9MICO</name>
<keyword evidence="1" id="KW-0805">Transcription regulation</keyword>
<keyword evidence="6" id="KW-1185">Reference proteome</keyword>
<evidence type="ECO:0000259" key="4">
    <source>
        <dbReference type="PROSITE" id="PS50949"/>
    </source>
</evidence>
<dbReference type="SMART" id="SM00345">
    <property type="entry name" value="HTH_GNTR"/>
    <property type="match status" value="1"/>
</dbReference>
<dbReference type="SMART" id="SM00895">
    <property type="entry name" value="FCD"/>
    <property type="match status" value="1"/>
</dbReference>
<dbReference type="PANTHER" id="PTHR43537:SF45">
    <property type="entry name" value="GNTR FAMILY REGULATORY PROTEIN"/>
    <property type="match status" value="1"/>
</dbReference>
<dbReference type="CDD" id="cd07377">
    <property type="entry name" value="WHTH_GntR"/>
    <property type="match status" value="1"/>
</dbReference>
<dbReference type="InterPro" id="IPR000524">
    <property type="entry name" value="Tscrpt_reg_HTH_GntR"/>
</dbReference>
<evidence type="ECO:0000256" key="3">
    <source>
        <dbReference type="ARBA" id="ARBA00023163"/>
    </source>
</evidence>
<reference evidence="6" key="1">
    <citation type="journal article" date="2019" name="Int. J. Syst. Evol. Microbiol.">
        <title>The Global Catalogue of Microorganisms (GCM) 10K type strain sequencing project: providing services to taxonomists for standard genome sequencing and annotation.</title>
        <authorList>
            <consortium name="The Broad Institute Genomics Platform"/>
            <consortium name="The Broad Institute Genome Sequencing Center for Infectious Disease"/>
            <person name="Wu L."/>
            <person name="Ma J."/>
        </authorList>
    </citation>
    <scope>NUCLEOTIDE SEQUENCE [LARGE SCALE GENOMIC DNA]</scope>
    <source>
        <strain evidence="6">CGMCC 4.6997</strain>
    </source>
</reference>